<dbReference type="Proteomes" id="UP000620124">
    <property type="component" value="Unassembled WGS sequence"/>
</dbReference>
<proteinExistence type="predicted"/>
<sequence length="370" mass="40033">MLVRRHRGVQTESATPRAPPPPDSLPSLSNKNTAIASNEPPRNELTHKTSSMALHAGCPWASMRRGASSARCGWWGHDDVGGAFAPKHWEAHRLTGQQHPGQHSPPHPNSNGSSGQCIPPRSTSGNPTSDAAAATHLNNLYARGESHRVPACGQPRRGVRGVPRPLCQLRQVDLAPAQLHVLQHSVGRARQKSCLGRKSNVKNVYALEERNATFAKDPDVREFDARSILCGTCDKWFSIPVDHHPGAVAPRHLLERTVSTLKNVIANASAAAMASGMNAEAEDREPVISSSSSASAGPSPRLLRPWRGQSAPDLSLDLSPTKNAAPFESCRCNAEQCATTLRADVLIREVEPNLPLVPPHWYRLFANVLE</sequence>
<name>A0A8H6Z567_9AGAR</name>
<dbReference type="EMBL" id="JACAZI010000002">
    <property type="protein sequence ID" value="KAF7369470.1"/>
    <property type="molecule type" value="Genomic_DNA"/>
</dbReference>
<gene>
    <name evidence="2" type="ORF">MVEN_00276700</name>
</gene>
<protein>
    <submittedName>
        <fullName evidence="2">Uncharacterized protein</fullName>
    </submittedName>
</protein>
<feature type="region of interest" description="Disordered" evidence="1">
    <location>
        <begin position="95"/>
        <end position="131"/>
    </location>
</feature>
<evidence type="ECO:0000313" key="2">
    <source>
        <dbReference type="EMBL" id="KAF7369470.1"/>
    </source>
</evidence>
<organism evidence="2 3">
    <name type="scientific">Mycena venus</name>
    <dbReference type="NCBI Taxonomy" id="2733690"/>
    <lineage>
        <taxon>Eukaryota</taxon>
        <taxon>Fungi</taxon>
        <taxon>Dikarya</taxon>
        <taxon>Basidiomycota</taxon>
        <taxon>Agaricomycotina</taxon>
        <taxon>Agaricomycetes</taxon>
        <taxon>Agaricomycetidae</taxon>
        <taxon>Agaricales</taxon>
        <taxon>Marasmiineae</taxon>
        <taxon>Mycenaceae</taxon>
        <taxon>Mycena</taxon>
    </lineage>
</organism>
<accession>A0A8H6Z567</accession>
<evidence type="ECO:0000256" key="1">
    <source>
        <dbReference type="SAM" id="MobiDB-lite"/>
    </source>
</evidence>
<comment type="caution">
    <text evidence="2">The sequence shown here is derived from an EMBL/GenBank/DDBJ whole genome shotgun (WGS) entry which is preliminary data.</text>
</comment>
<feature type="region of interest" description="Disordered" evidence="1">
    <location>
        <begin position="1"/>
        <end position="45"/>
    </location>
</feature>
<feature type="compositionally biased region" description="Low complexity" evidence="1">
    <location>
        <begin position="289"/>
        <end position="300"/>
    </location>
</feature>
<feature type="region of interest" description="Disordered" evidence="1">
    <location>
        <begin position="281"/>
        <end position="306"/>
    </location>
</feature>
<keyword evidence="3" id="KW-1185">Reference proteome</keyword>
<dbReference type="AlphaFoldDB" id="A0A8H6Z567"/>
<evidence type="ECO:0000313" key="3">
    <source>
        <dbReference type="Proteomes" id="UP000620124"/>
    </source>
</evidence>
<dbReference type="OrthoDB" id="3270344at2759"/>
<reference evidence="2" key="1">
    <citation type="submission" date="2020-05" db="EMBL/GenBank/DDBJ databases">
        <title>Mycena genomes resolve the evolution of fungal bioluminescence.</title>
        <authorList>
            <person name="Tsai I.J."/>
        </authorList>
    </citation>
    <scope>NUCLEOTIDE SEQUENCE</scope>
    <source>
        <strain evidence="2">CCC161011</strain>
    </source>
</reference>